<dbReference type="Proteomes" id="UP000324222">
    <property type="component" value="Unassembled WGS sequence"/>
</dbReference>
<organism evidence="2 3">
    <name type="scientific">Portunus trituberculatus</name>
    <name type="common">Swimming crab</name>
    <name type="synonym">Neptunus trituberculatus</name>
    <dbReference type="NCBI Taxonomy" id="210409"/>
    <lineage>
        <taxon>Eukaryota</taxon>
        <taxon>Metazoa</taxon>
        <taxon>Ecdysozoa</taxon>
        <taxon>Arthropoda</taxon>
        <taxon>Crustacea</taxon>
        <taxon>Multicrustacea</taxon>
        <taxon>Malacostraca</taxon>
        <taxon>Eumalacostraca</taxon>
        <taxon>Eucarida</taxon>
        <taxon>Decapoda</taxon>
        <taxon>Pleocyemata</taxon>
        <taxon>Brachyura</taxon>
        <taxon>Eubrachyura</taxon>
        <taxon>Portunoidea</taxon>
        <taxon>Portunidae</taxon>
        <taxon>Portuninae</taxon>
        <taxon>Portunus</taxon>
    </lineage>
</organism>
<proteinExistence type="predicted"/>
<comment type="caution">
    <text evidence="2">The sequence shown here is derived from an EMBL/GenBank/DDBJ whole genome shotgun (WGS) entry which is preliminary data.</text>
</comment>
<evidence type="ECO:0000313" key="3">
    <source>
        <dbReference type="Proteomes" id="UP000324222"/>
    </source>
</evidence>
<accession>A0A5B7CL95</accession>
<evidence type="ECO:0000313" key="2">
    <source>
        <dbReference type="EMBL" id="MPC10170.1"/>
    </source>
</evidence>
<name>A0A5B7CL95_PORTR</name>
<evidence type="ECO:0000256" key="1">
    <source>
        <dbReference type="SAM" id="Phobius"/>
    </source>
</evidence>
<dbReference type="AlphaFoldDB" id="A0A5B7CL95"/>
<keyword evidence="3" id="KW-1185">Reference proteome</keyword>
<reference evidence="2 3" key="1">
    <citation type="submission" date="2019-05" db="EMBL/GenBank/DDBJ databases">
        <title>Another draft genome of Portunus trituberculatus and its Hox gene families provides insights of decapod evolution.</title>
        <authorList>
            <person name="Jeong J.-H."/>
            <person name="Song I."/>
            <person name="Kim S."/>
            <person name="Choi T."/>
            <person name="Kim D."/>
            <person name="Ryu S."/>
            <person name="Kim W."/>
        </authorList>
    </citation>
    <scope>NUCLEOTIDE SEQUENCE [LARGE SCALE GENOMIC DNA]</scope>
    <source>
        <tissue evidence="2">Muscle</tissue>
    </source>
</reference>
<keyword evidence="1" id="KW-1133">Transmembrane helix</keyword>
<dbReference type="EMBL" id="VSRR010000104">
    <property type="protein sequence ID" value="MPC10170.1"/>
    <property type="molecule type" value="Genomic_DNA"/>
</dbReference>
<sequence>MRCQKSSIGNISNDEHQMESLVQVERSVVPASVLAGVLKITQEAVNTGTLRDIPWPRSVTCLGRTSQATRSYRLVFVVACSTCCPPTLVLSSTIFHSLQLRQMP</sequence>
<feature type="transmembrane region" description="Helical" evidence="1">
    <location>
        <begin position="74"/>
        <end position="95"/>
    </location>
</feature>
<keyword evidence="1" id="KW-0472">Membrane</keyword>
<protein>
    <submittedName>
        <fullName evidence="2">Uncharacterized protein</fullName>
    </submittedName>
</protein>
<gene>
    <name evidence="2" type="ORF">E2C01_002799</name>
</gene>
<keyword evidence="1" id="KW-0812">Transmembrane</keyword>